<accession>A0A6B9ZBE9</accession>
<dbReference type="KEGG" id="chih:GWR21_02090"/>
<reference evidence="2 3" key="1">
    <citation type="submission" date="2020-01" db="EMBL/GenBank/DDBJ databases">
        <title>Complete genome sequence of Chitinophaga sp. H33E-04 isolated from quinoa roots.</title>
        <authorList>
            <person name="Weon H.-Y."/>
            <person name="Lee S.A."/>
        </authorList>
    </citation>
    <scope>NUCLEOTIDE SEQUENCE [LARGE SCALE GENOMIC DNA]</scope>
    <source>
        <strain evidence="2 3">H33E-04</strain>
    </source>
</reference>
<gene>
    <name evidence="2" type="ORF">GWR21_02090</name>
</gene>
<protein>
    <recommendedName>
        <fullName evidence="4">VCBS repeat-containing protein</fullName>
    </recommendedName>
</protein>
<dbReference type="Proteomes" id="UP000476411">
    <property type="component" value="Chromosome"/>
</dbReference>
<organism evidence="2 3">
    <name type="scientific">Chitinophaga agri</name>
    <dbReference type="NCBI Taxonomy" id="2703787"/>
    <lineage>
        <taxon>Bacteria</taxon>
        <taxon>Pseudomonadati</taxon>
        <taxon>Bacteroidota</taxon>
        <taxon>Chitinophagia</taxon>
        <taxon>Chitinophagales</taxon>
        <taxon>Chitinophagaceae</taxon>
        <taxon>Chitinophaga</taxon>
    </lineage>
</organism>
<name>A0A6B9ZBE9_9BACT</name>
<dbReference type="RefSeq" id="WP_162330128.1">
    <property type="nucleotide sequence ID" value="NZ_CP048113.1"/>
</dbReference>
<keyword evidence="3" id="KW-1185">Reference proteome</keyword>
<keyword evidence="1" id="KW-0732">Signal</keyword>
<evidence type="ECO:0000313" key="2">
    <source>
        <dbReference type="EMBL" id="QHS58425.1"/>
    </source>
</evidence>
<dbReference type="AlphaFoldDB" id="A0A6B9ZBE9"/>
<evidence type="ECO:0008006" key="4">
    <source>
        <dbReference type="Google" id="ProtNLM"/>
    </source>
</evidence>
<proteinExistence type="predicted"/>
<dbReference type="EMBL" id="CP048113">
    <property type="protein sequence ID" value="QHS58425.1"/>
    <property type="molecule type" value="Genomic_DNA"/>
</dbReference>
<evidence type="ECO:0000256" key="1">
    <source>
        <dbReference type="SAM" id="SignalP"/>
    </source>
</evidence>
<evidence type="ECO:0000313" key="3">
    <source>
        <dbReference type="Proteomes" id="UP000476411"/>
    </source>
</evidence>
<feature type="chain" id="PRO_5025685850" description="VCBS repeat-containing protein" evidence="1">
    <location>
        <begin position="23"/>
        <end position="227"/>
    </location>
</feature>
<feature type="signal peptide" evidence="1">
    <location>
        <begin position="1"/>
        <end position="22"/>
    </location>
</feature>
<sequence>MHVLRSAMTTLGILLLTGAHYACQSPQADKGPPIPAPGSTSAFLAGTLEKLLDSSLTTDTVEYGSHSPEPFVFFKSGYFLSKNERNALFFCAPRDSTYLIKLYSLQNNTWQLKDSIEGYALGQLYFHATYDDYNFDGQTDIYIQELASSGYVLSSGLLLTIDGEQKKITPHIETRNLANMHPDPATKTVISEEYISCNHPDGSNICTVTNKWLDDVLEPIKKKCNCP</sequence>